<organism evidence="1 2">
    <name type="scientific">Cellulomonas xiejunii</name>
    <dbReference type="NCBI Taxonomy" id="2968083"/>
    <lineage>
        <taxon>Bacteria</taxon>
        <taxon>Bacillati</taxon>
        <taxon>Actinomycetota</taxon>
        <taxon>Actinomycetes</taxon>
        <taxon>Micrococcales</taxon>
        <taxon>Cellulomonadaceae</taxon>
        <taxon>Cellulomonas</taxon>
    </lineage>
</organism>
<evidence type="ECO:0000313" key="1">
    <source>
        <dbReference type="EMBL" id="UUI72271.1"/>
    </source>
</evidence>
<reference evidence="1 2" key="1">
    <citation type="submission" date="2022-07" db="EMBL/GenBank/DDBJ databases">
        <title>Novel species in genus cellulomonas.</title>
        <authorList>
            <person name="Ye L."/>
        </authorList>
    </citation>
    <scope>NUCLEOTIDE SEQUENCE [LARGE SCALE GENOMIC DNA]</scope>
    <source>
        <strain evidence="2">zg-B89</strain>
    </source>
</reference>
<name>A0ABY5KP62_9CELL</name>
<gene>
    <name evidence="1" type="ORF">NP048_02040</name>
</gene>
<keyword evidence="2" id="KW-1185">Reference proteome</keyword>
<sequence>MLLHADDSRLQRSDGAQRLYAAVAALGNHLSPEEAEIIEDPYRPQGNSWW</sequence>
<dbReference type="Proteomes" id="UP001316384">
    <property type="component" value="Chromosome"/>
</dbReference>
<evidence type="ECO:0000313" key="2">
    <source>
        <dbReference type="Proteomes" id="UP001316384"/>
    </source>
</evidence>
<proteinExistence type="predicted"/>
<dbReference type="EMBL" id="CP101987">
    <property type="protein sequence ID" value="UUI72271.1"/>
    <property type="molecule type" value="Genomic_DNA"/>
</dbReference>
<dbReference type="RefSeq" id="WP_227577834.1">
    <property type="nucleotide sequence ID" value="NZ_CP101987.1"/>
</dbReference>
<protein>
    <submittedName>
        <fullName evidence="1">Uncharacterized protein</fullName>
    </submittedName>
</protein>
<accession>A0ABY5KP62</accession>